<dbReference type="PANTHER" id="PTHR21377">
    <property type="entry name" value="PROTEIN FAM210B, MITOCHONDRIAL"/>
    <property type="match status" value="1"/>
</dbReference>
<feature type="region of interest" description="Disordered" evidence="6">
    <location>
        <begin position="283"/>
        <end position="306"/>
    </location>
</feature>
<dbReference type="InterPro" id="IPR045866">
    <property type="entry name" value="FAM210A/B-like"/>
</dbReference>
<keyword evidence="5 7" id="KW-0472">Membrane</keyword>
<dbReference type="Proteomes" id="UP000027135">
    <property type="component" value="Unassembled WGS sequence"/>
</dbReference>
<keyword evidence="10" id="KW-1185">Reference proteome</keyword>
<dbReference type="AlphaFoldDB" id="A0A067RT71"/>
<evidence type="ECO:0000256" key="2">
    <source>
        <dbReference type="ARBA" id="ARBA00022692"/>
    </source>
</evidence>
<feature type="transmembrane region" description="Helical" evidence="7">
    <location>
        <begin position="150"/>
        <end position="173"/>
    </location>
</feature>
<evidence type="ECO:0000256" key="1">
    <source>
        <dbReference type="ARBA" id="ARBA00004167"/>
    </source>
</evidence>
<dbReference type="OMA" id="ITHENVM"/>
<sequence>MRSAFNITCSTVQYQCVGTKCILLMTRIKQPSSFRSSLCYASHVVNNKLLPADRSTQSNYTNKGGLTTYQQRRKCQHLECVTLLMKFINFPAVSCHGYQSLSLLRTSIFTRNVSTKGNKQPEQSKVEEPSISKPEKLSLLQRFKQMYRDYWYVLVPVHLITSLGWFGGFYYLAKSGVDVIALLESMSISEKVINPLRDSSAGYIALSYALYKIATPIRYTVTLGGTTVSINYLKKWGYIKPIPPREKLKKMYHEKKATLMRDTTEELKLQQEKLKITHENVMRGCREHAGKPEKLESECKAKKQAE</sequence>
<feature type="domain" description="DUF1279" evidence="8">
    <location>
        <begin position="141"/>
        <end position="227"/>
    </location>
</feature>
<dbReference type="OrthoDB" id="5874039at2759"/>
<accession>A0A067RT71</accession>
<protein>
    <recommendedName>
        <fullName evidence="8">DUF1279 domain-containing protein</fullName>
    </recommendedName>
</protein>
<comment type="subcellular location">
    <subcellularLocation>
        <location evidence="1">Membrane</location>
        <topology evidence="1">Single-pass membrane protein</topology>
    </subcellularLocation>
</comment>
<organism evidence="9 10">
    <name type="scientific">Zootermopsis nevadensis</name>
    <name type="common">Dampwood termite</name>
    <dbReference type="NCBI Taxonomy" id="136037"/>
    <lineage>
        <taxon>Eukaryota</taxon>
        <taxon>Metazoa</taxon>
        <taxon>Ecdysozoa</taxon>
        <taxon>Arthropoda</taxon>
        <taxon>Hexapoda</taxon>
        <taxon>Insecta</taxon>
        <taxon>Pterygota</taxon>
        <taxon>Neoptera</taxon>
        <taxon>Polyneoptera</taxon>
        <taxon>Dictyoptera</taxon>
        <taxon>Blattodea</taxon>
        <taxon>Blattoidea</taxon>
        <taxon>Termitoidae</taxon>
        <taxon>Termopsidae</taxon>
        <taxon>Zootermopsis</taxon>
    </lineage>
</organism>
<evidence type="ECO:0000256" key="3">
    <source>
        <dbReference type="ARBA" id="ARBA00022989"/>
    </source>
</evidence>
<keyword evidence="2 7" id="KW-0812">Transmembrane</keyword>
<dbReference type="PANTHER" id="PTHR21377:SF1">
    <property type="entry name" value="PROTEIN FAM210A"/>
    <property type="match status" value="1"/>
</dbReference>
<evidence type="ECO:0000256" key="6">
    <source>
        <dbReference type="SAM" id="MobiDB-lite"/>
    </source>
</evidence>
<reference evidence="9 10" key="1">
    <citation type="journal article" date="2014" name="Nat. Commun.">
        <title>Molecular traces of alternative social organization in a termite genome.</title>
        <authorList>
            <person name="Terrapon N."/>
            <person name="Li C."/>
            <person name="Robertson H.M."/>
            <person name="Ji L."/>
            <person name="Meng X."/>
            <person name="Booth W."/>
            <person name="Chen Z."/>
            <person name="Childers C.P."/>
            <person name="Glastad K.M."/>
            <person name="Gokhale K."/>
            <person name="Gowin J."/>
            <person name="Gronenberg W."/>
            <person name="Hermansen R.A."/>
            <person name="Hu H."/>
            <person name="Hunt B.G."/>
            <person name="Huylmans A.K."/>
            <person name="Khalil S.M."/>
            <person name="Mitchell R.D."/>
            <person name="Munoz-Torres M.C."/>
            <person name="Mustard J.A."/>
            <person name="Pan H."/>
            <person name="Reese J.T."/>
            <person name="Scharf M.E."/>
            <person name="Sun F."/>
            <person name="Vogel H."/>
            <person name="Xiao J."/>
            <person name="Yang W."/>
            <person name="Yang Z."/>
            <person name="Yang Z."/>
            <person name="Zhou J."/>
            <person name="Zhu J."/>
            <person name="Brent C.S."/>
            <person name="Elsik C.G."/>
            <person name="Goodisman M.A."/>
            <person name="Liberles D.A."/>
            <person name="Roe R.M."/>
            <person name="Vargo E.L."/>
            <person name="Vilcinskas A."/>
            <person name="Wang J."/>
            <person name="Bornberg-Bauer E."/>
            <person name="Korb J."/>
            <person name="Zhang G."/>
            <person name="Liebig J."/>
        </authorList>
    </citation>
    <scope>NUCLEOTIDE SEQUENCE [LARGE SCALE GENOMIC DNA]</scope>
    <source>
        <tissue evidence="9">Whole organism</tissue>
    </source>
</reference>
<dbReference type="EMBL" id="KK852432">
    <property type="protein sequence ID" value="KDR24010.1"/>
    <property type="molecule type" value="Genomic_DNA"/>
</dbReference>
<evidence type="ECO:0000313" key="9">
    <source>
        <dbReference type="EMBL" id="KDR24010.1"/>
    </source>
</evidence>
<evidence type="ECO:0000256" key="4">
    <source>
        <dbReference type="ARBA" id="ARBA00023054"/>
    </source>
</evidence>
<evidence type="ECO:0000313" key="10">
    <source>
        <dbReference type="Proteomes" id="UP000027135"/>
    </source>
</evidence>
<keyword evidence="3 7" id="KW-1133">Transmembrane helix</keyword>
<dbReference type="InParanoid" id="A0A067RT71"/>
<keyword evidence="4" id="KW-0175">Coiled coil</keyword>
<evidence type="ECO:0000259" key="8">
    <source>
        <dbReference type="Pfam" id="PF06916"/>
    </source>
</evidence>
<dbReference type="GO" id="GO:0016020">
    <property type="term" value="C:membrane"/>
    <property type="evidence" value="ECO:0007669"/>
    <property type="project" value="UniProtKB-SubCell"/>
</dbReference>
<evidence type="ECO:0000256" key="5">
    <source>
        <dbReference type="ARBA" id="ARBA00023136"/>
    </source>
</evidence>
<dbReference type="Pfam" id="PF06916">
    <property type="entry name" value="FAM210A-B_dom"/>
    <property type="match status" value="1"/>
</dbReference>
<name>A0A067RT71_ZOONE</name>
<dbReference type="eggNOG" id="KOG4082">
    <property type="taxonomic scope" value="Eukaryota"/>
</dbReference>
<dbReference type="GO" id="GO:0005739">
    <property type="term" value="C:mitochondrion"/>
    <property type="evidence" value="ECO:0007669"/>
    <property type="project" value="TreeGrafter"/>
</dbReference>
<gene>
    <name evidence="9" type="ORF">L798_07952</name>
</gene>
<evidence type="ECO:0000256" key="7">
    <source>
        <dbReference type="SAM" id="Phobius"/>
    </source>
</evidence>
<dbReference type="InterPro" id="IPR009688">
    <property type="entry name" value="FAM210A/B-like_dom"/>
</dbReference>
<dbReference type="STRING" id="136037.A0A067RT71"/>
<proteinExistence type="predicted"/>